<evidence type="ECO:0000313" key="8">
    <source>
        <dbReference type="Proteomes" id="UP000675940"/>
    </source>
</evidence>
<evidence type="ECO:0000259" key="5">
    <source>
        <dbReference type="PROSITE" id="PS50111"/>
    </source>
</evidence>
<dbReference type="InterPro" id="IPR051310">
    <property type="entry name" value="MCP_chemotaxis"/>
</dbReference>
<evidence type="ECO:0000313" key="7">
    <source>
        <dbReference type="EMBL" id="MBP0483009.1"/>
    </source>
</evidence>
<evidence type="ECO:0000259" key="6">
    <source>
        <dbReference type="PROSITE" id="PS50885"/>
    </source>
</evidence>
<dbReference type="InterPro" id="IPR029150">
    <property type="entry name" value="dCache_3"/>
</dbReference>
<feature type="domain" description="Methyl-accepting transducer" evidence="5">
    <location>
        <begin position="431"/>
        <end position="660"/>
    </location>
</feature>
<dbReference type="PANTHER" id="PTHR43531:SF11">
    <property type="entry name" value="METHYL-ACCEPTING CHEMOTAXIS PROTEIN 3"/>
    <property type="match status" value="1"/>
</dbReference>
<sequence length="687" mass="73086">MSLRIRIILAIVLCSGVAIACVGTPLFFGARQTAQEAAVREMNQLWGRVENVLEARIRTAETFTAMVSSMPRVKRGVDSNDRKGLQRLFSKDFSSFSEQTGIKQFQFHTPESVSMLRVHNPEKHGDDLSGFRAMVVAANGDRVPLSGLERGRAGLGIRAIHPVENRGEHVGTVEAGLALDETLVARMVEDTDAALEFYLLPDPTIESFDPTQAAVRITAAYDGPALLDTEQLEAATSGTAELNTLDIDGGTFTAQTHVVTDFAGNAVAIAHILLPRAHYVAIERANMQRTAIASAVALMVGAVMAWIVGRRLAGQLDRVVRRMRSLADGQTDMTFDDLRGQGREIAQMAEGLEVFRDGLIEADRLRVEEHRRQAEQEAVVARLAEGLRALSDGDLDARIDDDLGEGYARLVEDFNRAMSQLSELITDISDSSQSVNTAATQIGRAANDLSNRTENSAATLEQTSAALQEITSAVREATRGAQSADTSGKSAIQKAHSGRSVVASAVEAINEVERASGEISQIIGLIDDIAFQTNLLALNAGVEAARAGEAGSGFAVVAAEVRALAARTTEAAGRIGGLIDDSGEKVEHGVALVGQTGNALSEIVTAIEDVTGQVGRIATLAAEQARSLDEINTAVAQLDAATQNNAGMFSQTASTSDSLLQEGERLATLVSRFNTARDATQEMRAAG</sequence>
<proteinExistence type="inferred from homology"/>
<dbReference type="InterPro" id="IPR003660">
    <property type="entry name" value="HAMP_dom"/>
</dbReference>
<comment type="caution">
    <text evidence="7">The sequence shown here is derived from an EMBL/GenBank/DDBJ whole genome shotgun (WGS) entry which is preliminary data.</text>
</comment>
<name>A0A940MPC6_9RHOB</name>
<dbReference type="EMBL" id="JAGISH010000005">
    <property type="protein sequence ID" value="MBP0483009.1"/>
    <property type="molecule type" value="Genomic_DNA"/>
</dbReference>
<dbReference type="SMART" id="SM00283">
    <property type="entry name" value="MA"/>
    <property type="match status" value="1"/>
</dbReference>
<dbReference type="AlphaFoldDB" id="A0A940MPC6"/>
<dbReference type="SUPFAM" id="SSF58104">
    <property type="entry name" value="Methyl-accepting chemotaxis protein (MCP) signaling domain"/>
    <property type="match status" value="1"/>
</dbReference>
<dbReference type="PANTHER" id="PTHR43531">
    <property type="entry name" value="PROTEIN ICFG"/>
    <property type="match status" value="1"/>
</dbReference>
<gene>
    <name evidence="7" type="ORF">J5474_10980</name>
</gene>
<dbReference type="Proteomes" id="UP000675940">
    <property type="component" value="Unassembled WGS sequence"/>
</dbReference>
<keyword evidence="2" id="KW-0145">Chemotaxis</keyword>
<dbReference type="Pfam" id="PF14827">
    <property type="entry name" value="dCache_3"/>
    <property type="match status" value="1"/>
</dbReference>
<dbReference type="SMART" id="SM00304">
    <property type="entry name" value="HAMP"/>
    <property type="match status" value="2"/>
</dbReference>
<dbReference type="FunFam" id="1.10.287.950:FF:000001">
    <property type="entry name" value="Methyl-accepting chemotaxis sensory transducer"/>
    <property type="match status" value="1"/>
</dbReference>
<protein>
    <recommendedName>
        <fullName evidence="9">Methyl-accepting chemotaxis protein</fullName>
    </recommendedName>
</protein>
<comment type="similarity">
    <text evidence="3">Belongs to the methyl-accepting chemotaxis (MCP) protein family.</text>
</comment>
<dbReference type="GO" id="GO:0006935">
    <property type="term" value="P:chemotaxis"/>
    <property type="evidence" value="ECO:0007669"/>
    <property type="project" value="UniProtKB-KW"/>
</dbReference>
<organism evidence="7 8">
    <name type="scientific">Sagittula salina</name>
    <dbReference type="NCBI Taxonomy" id="2820268"/>
    <lineage>
        <taxon>Bacteria</taxon>
        <taxon>Pseudomonadati</taxon>
        <taxon>Pseudomonadota</taxon>
        <taxon>Alphaproteobacteria</taxon>
        <taxon>Rhodobacterales</taxon>
        <taxon>Roseobacteraceae</taxon>
        <taxon>Sagittula</taxon>
    </lineage>
</organism>
<dbReference type="GO" id="GO:0007165">
    <property type="term" value="P:signal transduction"/>
    <property type="evidence" value="ECO:0007669"/>
    <property type="project" value="UniProtKB-KW"/>
</dbReference>
<reference evidence="7" key="1">
    <citation type="submission" date="2021-03" db="EMBL/GenBank/DDBJ databases">
        <title>Sagittula salina sp. nov. strain M10.9X isolated from the marine waste.</title>
        <authorList>
            <person name="Satari L."/>
            <person name="Molina-Menor E."/>
            <person name="Vidal-Verdu A."/>
            <person name="Pascual J."/>
            <person name="Pereto J."/>
            <person name="Porcar M."/>
        </authorList>
    </citation>
    <scope>NUCLEOTIDE SEQUENCE</scope>
    <source>
        <strain evidence="7">M10.9X</strain>
    </source>
</reference>
<dbReference type="PROSITE" id="PS50111">
    <property type="entry name" value="CHEMOTAXIS_TRANSDUC_2"/>
    <property type="match status" value="1"/>
</dbReference>
<dbReference type="Pfam" id="PF00015">
    <property type="entry name" value="MCPsignal"/>
    <property type="match status" value="1"/>
</dbReference>
<dbReference type="Gene3D" id="1.10.287.950">
    <property type="entry name" value="Methyl-accepting chemotaxis protein"/>
    <property type="match status" value="1"/>
</dbReference>
<dbReference type="PROSITE" id="PS50885">
    <property type="entry name" value="HAMP"/>
    <property type="match status" value="2"/>
</dbReference>
<feature type="domain" description="HAMP" evidence="6">
    <location>
        <begin position="310"/>
        <end position="364"/>
    </location>
</feature>
<evidence type="ECO:0000256" key="4">
    <source>
        <dbReference type="PROSITE-ProRule" id="PRU00284"/>
    </source>
</evidence>
<keyword evidence="4" id="KW-0807">Transducer</keyword>
<accession>A0A940MPC6</accession>
<evidence type="ECO:0000256" key="3">
    <source>
        <dbReference type="ARBA" id="ARBA00029447"/>
    </source>
</evidence>
<dbReference type="GO" id="GO:0016020">
    <property type="term" value="C:membrane"/>
    <property type="evidence" value="ECO:0007669"/>
    <property type="project" value="UniProtKB-SubCell"/>
</dbReference>
<dbReference type="InterPro" id="IPR029151">
    <property type="entry name" value="Sensor-like_sf"/>
</dbReference>
<feature type="domain" description="HAMP" evidence="6">
    <location>
        <begin position="374"/>
        <end position="426"/>
    </location>
</feature>
<dbReference type="CDD" id="cd11386">
    <property type="entry name" value="MCP_signal"/>
    <property type="match status" value="1"/>
</dbReference>
<evidence type="ECO:0000256" key="1">
    <source>
        <dbReference type="ARBA" id="ARBA00004370"/>
    </source>
</evidence>
<dbReference type="PROSITE" id="PS51257">
    <property type="entry name" value="PROKAR_LIPOPROTEIN"/>
    <property type="match status" value="1"/>
</dbReference>
<evidence type="ECO:0008006" key="9">
    <source>
        <dbReference type="Google" id="ProtNLM"/>
    </source>
</evidence>
<dbReference type="SUPFAM" id="SSF103190">
    <property type="entry name" value="Sensory domain-like"/>
    <property type="match status" value="1"/>
</dbReference>
<keyword evidence="8" id="KW-1185">Reference proteome</keyword>
<comment type="subcellular location">
    <subcellularLocation>
        <location evidence="1">Membrane</location>
    </subcellularLocation>
</comment>
<dbReference type="InterPro" id="IPR004089">
    <property type="entry name" value="MCPsignal_dom"/>
</dbReference>
<dbReference type="Gene3D" id="6.10.340.10">
    <property type="match status" value="1"/>
</dbReference>
<dbReference type="Gene3D" id="3.30.450.20">
    <property type="entry name" value="PAS domain"/>
    <property type="match status" value="1"/>
</dbReference>
<evidence type="ECO:0000256" key="2">
    <source>
        <dbReference type="ARBA" id="ARBA00022500"/>
    </source>
</evidence>
<dbReference type="RefSeq" id="WP_209360947.1">
    <property type="nucleotide sequence ID" value="NZ_JAGISH010000005.1"/>
</dbReference>